<dbReference type="RefSeq" id="XP_001590411.1">
    <property type="nucleotide sequence ID" value="XM_001590361.1"/>
</dbReference>
<reference evidence="2" key="1">
    <citation type="journal article" date="2011" name="PLoS Genet.">
        <title>Genomic analysis of the necrotrophic fungal pathogens Sclerotinia sclerotiorum and Botrytis cinerea.</title>
        <authorList>
            <person name="Amselem J."/>
            <person name="Cuomo C.A."/>
            <person name="van Kan J.A."/>
            <person name="Viaud M."/>
            <person name="Benito E.P."/>
            <person name="Couloux A."/>
            <person name="Coutinho P.M."/>
            <person name="de Vries R.P."/>
            <person name="Dyer P.S."/>
            <person name="Fillinger S."/>
            <person name="Fournier E."/>
            <person name="Gout L."/>
            <person name="Hahn M."/>
            <person name="Kohn L."/>
            <person name="Lapalu N."/>
            <person name="Plummer K.M."/>
            <person name="Pradier J.M."/>
            <person name="Quevillon E."/>
            <person name="Sharon A."/>
            <person name="Simon A."/>
            <person name="ten Have A."/>
            <person name="Tudzynski B."/>
            <person name="Tudzynski P."/>
            <person name="Wincker P."/>
            <person name="Andrew M."/>
            <person name="Anthouard V."/>
            <person name="Beever R.E."/>
            <person name="Beffa R."/>
            <person name="Benoit I."/>
            <person name="Bouzid O."/>
            <person name="Brault B."/>
            <person name="Chen Z."/>
            <person name="Choquer M."/>
            <person name="Collemare J."/>
            <person name="Cotton P."/>
            <person name="Danchin E.G."/>
            <person name="Da Silva C."/>
            <person name="Gautier A."/>
            <person name="Giraud C."/>
            <person name="Giraud T."/>
            <person name="Gonzalez C."/>
            <person name="Grossetete S."/>
            <person name="Guldener U."/>
            <person name="Henrissat B."/>
            <person name="Howlett B.J."/>
            <person name="Kodira C."/>
            <person name="Kretschmer M."/>
            <person name="Lappartient A."/>
            <person name="Leroch M."/>
            <person name="Levis C."/>
            <person name="Mauceli E."/>
            <person name="Neuveglise C."/>
            <person name="Oeser B."/>
            <person name="Pearson M."/>
            <person name="Poulain J."/>
            <person name="Poussereau N."/>
            <person name="Quesneville H."/>
            <person name="Rascle C."/>
            <person name="Schumacher J."/>
            <person name="Segurens B."/>
            <person name="Sexton A."/>
            <person name="Silva E."/>
            <person name="Sirven C."/>
            <person name="Soanes D.M."/>
            <person name="Talbot N.J."/>
            <person name="Templeton M."/>
            <person name="Yandava C."/>
            <person name="Yarden O."/>
            <person name="Zeng Q."/>
            <person name="Rollins J.A."/>
            <person name="Lebrun M.H."/>
            <person name="Dickman M."/>
        </authorList>
    </citation>
    <scope>NUCLEOTIDE SEQUENCE [LARGE SCALE GENOMIC DNA]</scope>
    <source>
        <strain evidence="2">ATCC 18683 / 1980 / Ss-1</strain>
    </source>
</reference>
<keyword evidence="2" id="KW-1185">Reference proteome</keyword>
<dbReference type="AlphaFoldDB" id="A7ES46"/>
<protein>
    <submittedName>
        <fullName evidence="1">Uncharacterized protein</fullName>
    </submittedName>
</protein>
<dbReference type="InParanoid" id="A7ES46"/>
<sequence length="51" mass="5616">MAIVYSSPSSFQKSHVSPKFTQETLISPTYASPFENHSNFEVSNGYGMIDG</sequence>
<gene>
    <name evidence="1" type="ORF">SS1G_08151</name>
</gene>
<evidence type="ECO:0000313" key="1">
    <source>
        <dbReference type="EMBL" id="EDN92288.1"/>
    </source>
</evidence>
<dbReference type="GeneID" id="5486773"/>
<accession>A7ES46</accession>
<dbReference type="KEGG" id="ssl:SS1G_08151"/>
<organism evidence="1 2">
    <name type="scientific">Sclerotinia sclerotiorum (strain ATCC 18683 / 1980 / Ss-1)</name>
    <name type="common">White mold</name>
    <name type="synonym">Whetzelinia sclerotiorum</name>
    <dbReference type="NCBI Taxonomy" id="665079"/>
    <lineage>
        <taxon>Eukaryota</taxon>
        <taxon>Fungi</taxon>
        <taxon>Dikarya</taxon>
        <taxon>Ascomycota</taxon>
        <taxon>Pezizomycotina</taxon>
        <taxon>Leotiomycetes</taxon>
        <taxon>Helotiales</taxon>
        <taxon>Sclerotiniaceae</taxon>
        <taxon>Sclerotinia</taxon>
    </lineage>
</organism>
<dbReference type="HOGENOM" id="CLU_3107825_0_0_1"/>
<proteinExistence type="predicted"/>
<evidence type="ECO:0000313" key="2">
    <source>
        <dbReference type="Proteomes" id="UP000001312"/>
    </source>
</evidence>
<name>A7ES46_SCLS1</name>
<dbReference type="Proteomes" id="UP000001312">
    <property type="component" value="Unassembled WGS sequence"/>
</dbReference>
<dbReference type="EMBL" id="CH476631">
    <property type="protein sequence ID" value="EDN92288.1"/>
    <property type="molecule type" value="Genomic_DNA"/>
</dbReference>